<comment type="caution">
    <text evidence="2">The sequence shown here is derived from an EMBL/GenBank/DDBJ whole genome shotgun (WGS) entry which is preliminary data.</text>
</comment>
<protein>
    <submittedName>
        <fullName evidence="2">Putative dehydrogenase</fullName>
    </submittedName>
</protein>
<accession>M5PVP2</accession>
<dbReference type="RefSeq" id="WP_005984149.1">
    <property type="nucleotide sequence ID" value="NZ_AOSV01000004.1"/>
</dbReference>
<sequence length="320" mass="34766">MAIRSALIGLGGIAWKYDAAKDLPYPLTQAGALLAQEGVDLLAGCSPEAADRDGFQRWCGLSVFDSHAKLLRACSPQLVGICSPTEFHYEHFRACIEAGVAMFWLEKPPAASIADTMEMAELARHHGVTVCVNYFRRFLPVYRRLKETIAGGLGKCHTISVMYSPGLLRNGCHLVDLLFYLTDAPDYELLWVDGADPKSPSFGIRLAGGPTAHVCGASLPYHSNTISAVCDEGIISVLYGGRATRFEKRIPNPDFPGFFTLEDHGGNPLGKAGIDDYMSHSLADLLFAHQQGRQPLSNLETALVSQRLMDQVLQAVTPCA</sequence>
<dbReference type="Proteomes" id="UP000011922">
    <property type="component" value="Unassembled WGS sequence"/>
</dbReference>
<dbReference type="PATRIC" id="fig|1262666.3.peg.712"/>
<gene>
    <name evidence="2" type="ORF">PCS_00705</name>
</gene>
<dbReference type="Pfam" id="PF01408">
    <property type="entry name" value="GFO_IDH_MocA"/>
    <property type="match status" value="1"/>
</dbReference>
<dbReference type="EMBL" id="AOSV01000004">
    <property type="protein sequence ID" value="EMG38407.1"/>
    <property type="molecule type" value="Genomic_DNA"/>
</dbReference>
<proteinExistence type="predicted"/>
<dbReference type="Gene3D" id="3.40.50.720">
    <property type="entry name" value="NAD(P)-binding Rossmann-like Domain"/>
    <property type="match status" value="1"/>
</dbReference>
<dbReference type="PANTHER" id="PTHR43249">
    <property type="entry name" value="UDP-N-ACETYL-2-AMINO-2-DEOXY-D-GLUCURONATE OXIDASE"/>
    <property type="match status" value="1"/>
</dbReference>
<dbReference type="GO" id="GO:0000166">
    <property type="term" value="F:nucleotide binding"/>
    <property type="evidence" value="ECO:0007669"/>
    <property type="project" value="InterPro"/>
</dbReference>
<reference evidence="2 3" key="1">
    <citation type="journal article" date="2013" name="Genome Announc.">
        <title>Draft Genome Sequence for Desulfovibrio africanus Strain PCS.</title>
        <authorList>
            <person name="Brown S.D."/>
            <person name="Utturkar S.M."/>
            <person name="Arkin A.P."/>
            <person name="Deutschbauer A.M."/>
            <person name="Elias D.A."/>
            <person name="Hazen T.C."/>
            <person name="Chakraborty R."/>
        </authorList>
    </citation>
    <scope>NUCLEOTIDE SEQUENCE [LARGE SCALE GENOMIC DNA]</scope>
    <source>
        <strain evidence="2 3">PCS</strain>
    </source>
</reference>
<dbReference type="SUPFAM" id="SSF51735">
    <property type="entry name" value="NAD(P)-binding Rossmann-fold domains"/>
    <property type="match status" value="1"/>
</dbReference>
<dbReference type="InterPro" id="IPR052515">
    <property type="entry name" value="Gfo/Idh/MocA_Oxidoreductase"/>
</dbReference>
<dbReference type="AlphaFoldDB" id="M5PVP2"/>
<evidence type="ECO:0000313" key="3">
    <source>
        <dbReference type="Proteomes" id="UP000011922"/>
    </source>
</evidence>
<dbReference type="PANTHER" id="PTHR43249:SF1">
    <property type="entry name" value="D-GLUCOSIDE 3-DEHYDROGENASE"/>
    <property type="match status" value="1"/>
</dbReference>
<evidence type="ECO:0000259" key="1">
    <source>
        <dbReference type="Pfam" id="PF01408"/>
    </source>
</evidence>
<dbReference type="Gene3D" id="3.30.360.10">
    <property type="entry name" value="Dihydrodipicolinate Reductase, domain 2"/>
    <property type="match status" value="1"/>
</dbReference>
<feature type="domain" description="Gfo/Idh/MocA-like oxidoreductase N-terminal" evidence="1">
    <location>
        <begin position="4"/>
        <end position="134"/>
    </location>
</feature>
<organism evidence="2 3">
    <name type="scientific">Desulfocurvibacter africanus PCS</name>
    <dbReference type="NCBI Taxonomy" id="1262666"/>
    <lineage>
        <taxon>Bacteria</taxon>
        <taxon>Pseudomonadati</taxon>
        <taxon>Thermodesulfobacteriota</taxon>
        <taxon>Desulfovibrionia</taxon>
        <taxon>Desulfovibrionales</taxon>
        <taxon>Desulfovibrionaceae</taxon>
        <taxon>Desulfocurvibacter</taxon>
    </lineage>
</organism>
<dbReference type="InterPro" id="IPR000683">
    <property type="entry name" value="Gfo/Idh/MocA-like_OxRdtase_N"/>
</dbReference>
<dbReference type="InterPro" id="IPR036291">
    <property type="entry name" value="NAD(P)-bd_dom_sf"/>
</dbReference>
<evidence type="ECO:0000313" key="2">
    <source>
        <dbReference type="EMBL" id="EMG38407.1"/>
    </source>
</evidence>
<name>M5PVP2_DESAF</name>